<gene>
    <name evidence="1" type="ORF">CTI12_AA586580</name>
</gene>
<evidence type="ECO:0000313" key="1">
    <source>
        <dbReference type="EMBL" id="PWA37858.1"/>
    </source>
</evidence>
<comment type="caution">
    <text evidence="1">The sequence shown here is derived from an EMBL/GenBank/DDBJ whole genome shotgun (WGS) entry which is preliminary data.</text>
</comment>
<dbReference type="Gene3D" id="3.80.10.10">
    <property type="entry name" value="Ribonuclease Inhibitor"/>
    <property type="match status" value="1"/>
</dbReference>
<proteinExistence type="predicted"/>
<sequence>MDSGLKNQNKRLRTTHHPDNYPDDRLLLIYETLETKHDRDSFGLTCHNFLDIQSSSRKHLRVCSLINCHATNFLVFNMLNRFRNLDSLSLICCRGLLNSGLANLLLYRSTLQSLNLSYCSRVTDLGLSYVASGCPFLSAVNLKKCSSITNHRLQILAESCKSLKLVHLNGRSTVTDHGIRIWAKLKILDLKMCGDLVDDATILKIAKGCPLLQEWNLSYCYKIAISG</sequence>
<organism evidence="1 2">
    <name type="scientific">Artemisia annua</name>
    <name type="common">Sweet wormwood</name>
    <dbReference type="NCBI Taxonomy" id="35608"/>
    <lineage>
        <taxon>Eukaryota</taxon>
        <taxon>Viridiplantae</taxon>
        <taxon>Streptophyta</taxon>
        <taxon>Embryophyta</taxon>
        <taxon>Tracheophyta</taxon>
        <taxon>Spermatophyta</taxon>
        <taxon>Magnoliopsida</taxon>
        <taxon>eudicotyledons</taxon>
        <taxon>Gunneridae</taxon>
        <taxon>Pentapetalae</taxon>
        <taxon>asterids</taxon>
        <taxon>campanulids</taxon>
        <taxon>Asterales</taxon>
        <taxon>Asteraceae</taxon>
        <taxon>Asteroideae</taxon>
        <taxon>Anthemideae</taxon>
        <taxon>Artemisiinae</taxon>
        <taxon>Artemisia</taxon>
    </lineage>
</organism>
<dbReference type="SMART" id="SM00367">
    <property type="entry name" value="LRR_CC"/>
    <property type="match status" value="4"/>
</dbReference>
<dbReference type="EMBL" id="PKPP01016266">
    <property type="protein sequence ID" value="PWA37858.1"/>
    <property type="molecule type" value="Genomic_DNA"/>
</dbReference>
<dbReference type="InterPro" id="IPR001611">
    <property type="entry name" value="Leu-rich_rpt"/>
</dbReference>
<dbReference type="STRING" id="35608.A0A2U1KM97"/>
<dbReference type="PANTHER" id="PTHR13318">
    <property type="entry name" value="PARTNER OF PAIRED, ISOFORM B-RELATED"/>
    <property type="match status" value="1"/>
</dbReference>
<reference evidence="1 2" key="1">
    <citation type="journal article" date="2018" name="Mol. Plant">
        <title>The genome of Artemisia annua provides insight into the evolution of Asteraceae family and artemisinin biosynthesis.</title>
        <authorList>
            <person name="Shen Q."/>
            <person name="Zhang L."/>
            <person name="Liao Z."/>
            <person name="Wang S."/>
            <person name="Yan T."/>
            <person name="Shi P."/>
            <person name="Liu M."/>
            <person name="Fu X."/>
            <person name="Pan Q."/>
            <person name="Wang Y."/>
            <person name="Lv Z."/>
            <person name="Lu X."/>
            <person name="Zhang F."/>
            <person name="Jiang W."/>
            <person name="Ma Y."/>
            <person name="Chen M."/>
            <person name="Hao X."/>
            <person name="Li L."/>
            <person name="Tang Y."/>
            <person name="Lv G."/>
            <person name="Zhou Y."/>
            <person name="Sun X."/>
            <person name="Brodelius P.E."/>
            <person name="Rose J.K.C."/>
            <person name="Tang K."/>
        </authorList>
    </citation>
    <scope>NUCLEOTIDE SEQUENCE [LARGE SCALE GENOMIC DNA]</scope>
    <source>
        <strain evidence="2">cv. Huhao1</strain>
        <tissue evidence="1">Leaf</tissue>
    </source>
</reference>
<dbReference type="GO" id="GO:0031146">
    <property type="term" value="P:SCF-dependent proteasomal ubiquitin-dependent protein catabolic process"/>
    <property type="evidence" value="ECO:0007669"/>
    <property type="project" value="TreeGrafter"/>
</dbReference>
<dbReference type="SUPFAM" id="SSF52047">
    <property type="entry name" value="RNI-like"/>
    <property type="match status" value="1"/>
</dbReference>
<dbReference type="AlphaFoldDB" id="A0A2U1KM97"/>
<dbReference type="PANTHER" id="PTHR13318:SF105">
    <property type="entry name" value="F-BOX_LRR-REPEAT PROTEIN 3"/>
    <property type="match status" value="1"/>
</dbReference>
<dbReference type="InterPro" id="IPR006553">
    <property type="entry name" value="Leu-rich_rpt_Cys-con_subtyp"/>
</dbReference>
<dbReference type="GO" id="GO:0019005">
    <property type="term" value="C:SCF ubiquitin ligase complex"/>
    <property type="evidence" value="ECO:0007669"/>
    <property type="project" value="TreeGrafter"/>
</dbReference>
<protein>
    <submittedName>
        <fullName evidence="1">F-box/LRR-repeat protein 12</fullName>
    </submittedName>
</protein>
<dbReference type="OrthoDB" id="10257471at2759"/>
<name>A0A2U1KM97_ARTAN</name>
<dbReference type="Proteomes" id="UP000245207">
    <property type="component" value="Unassembled WGS sequence"/>
</dbReference>
<dbReference type="InterPro" id="IPR032675">
    <property type="entry name" value="LRR_dom_sf"/>
</dbReference>
<dbReference type="Pfam" id="PF13516">
    <property type="entry name" value="LRR_6"/>
    <property type="match status" value="1"/>
</dbReference>
<accession>A0A2U1KM97</accession>
<evidence type="ECO:0000313" key="2">
    <source>
        <dbReference type="Proteomes" id="UP000245207"/>
    </source>
</evidence>
<keyword evidence="2" id="KW-1185">Reference proteome</keyword>